<keyword evidence="3" id="KW-0812">Transmembrane</keyword>
<dbReference type="HOGENOM" id="CLU_095425_0_1_1"/>
<comment type="caution">
    <text evidence="6">The sequence shown here is derived from an EMBL/GenBank/DDBJ whole genome shotgun (WGS) entry which is preliminary data.</text>
</comment>
<organism evidence="6 7">
    <name type="scientific">Serendipita indica (strain DSM 11827)</name>
    <name type="common">Root endophyte fungus</name>
    <name type="synonym">Piriformospora indica</name>
    <dbReference type="NCBI Taxonomy" id="1109443"/>
    <lineage>
        <taxon>Eukaryota</taxon>
        <taxon>Fungi</taxon>
        <taxon>Dikarya</taxon>
        <taxon>Basidiomycota</taxon>
        <taxon>Agaricomycotina</taxon>
        <taxon>Agaricomycetes</taxon>
        <taxon>Sebacinales</taxon>
        <taxon>Serendipitaceae</taxon>
        <taxon>Serendipita</taxon>
    </lineage>
</organism>
<evidence type="ECO:0000256" key="2">
    <source>
        <dbReference type="ARBA" id="ARBA00009160"/>
    </source>
</evidence>
<evidence type="ECO:0000313" key="6">
    <source>
        <dbReference type="EMBL" id="CCA69235.1"/>
    </source>
</evidence>
<dbReference type="EMBL" id="CAFZ01000050">
    <property type="protein sequence ID" value="CCA69235.1"/>
    <property type="molecule type" value="Genomic_DNA"/>
</dbReference>
<gene>
    <name evidence="6" type="ORF">PIIN_03134</name>
</gene>
<protein>
    <recommendedName>
        <fullName evidence="8">FUN14 family-domain-containing protein</fullName>
    </recommendedName>
</protein>
<evidence type="ECO:0000256" key="4">
    <source>
        <dbReference type="ARBA" id="ARBA00022989"/>
    </source>
</evidence>
<dbReference type="AlphaFoldDB" id="G4TD34"/>
<accession>G4TD34</accession>
<dbReference type="PANTHER" id="PTHR21346">
    <property type="entry name" value="FUN14 DOMAIN CONTAINING"/>
    <property type="match status" value="1"/>
</dbReference>
<evidence type="ECO:0000256" key="5">
    <source>
        <dbReference type="ARBA" id="ARBA00023136"/>
    </source>
</evidence>
<proteinExistence type="inferred from homology"/>
<comment type="similarity">
    <text evidence="2">Belongs to the FUN14 family.</text>
</comment>
<name>G4TD34_SERID</name>
<evidence type="ECO:0008006" key="8">
    <source>
        <dbReference type="Google" id="ProtNLM"/>
    </source>
</evidence>
<dbReference type="OrthoDB" id="163794at2759"/>
<evidence type="ECO:0000256" key="1">
    <source>
        <dbReference type="ARBA" id="ARBA00004370"/>
    </source>
</evidence>
<keyword evidence="7" id="KW-1185">Reference proteome</keyword>
<evidence type="ECO:0000313" key="7">
    <source>
        <dbReference type="Proteomes" id="UP000007148"/>
    </source>
</evidence>
<sequence>MNLLPLARHACALRRVQPAQRSRHLHTVVHPPRTAVDEAVVVPNISLRFSHAPRRGAGVAAAVGLGLGAGMTMFMARTALLEPSPPGTSTPTNASTNVPANAYDPNTPLPEPKGIANPYELSFGAICGICAGVFVKKGLKAAAFLLGGVFVLLQYFNRLSWIKVDWNSAGNRFQQTLYGSDGRAPTIQTAFQWLLNFVMADFQPRASFIAGFVLGLRVG</sequence>
<dbReference type="InParanoid" id="G4TD34"/>
<reference evidence="6 7" key="1">
    <citation type="journal article" date="2011" name="PLoS Pathog.">
        <title>Endophytic Life Strategies Decoded by Genome and Transcriptome Analyses of the Mutualistic Root Symbiont Piriformospora indica.</title>
        <authorList>
            <person name="Zuccaro A."/>
            <person name="Lahrmann U."/>
            <person name="Guldener U."/>
            <person name="Langen G."/>
            <person name="Pfiffi S."/>
            <person name="Biedenkopf D."/>
            <person name="Wong P."/>
            <person name="Samans B."/>
            <person name="Grimm C."/>
            <person name="Basiewicz M."/>
            <person name="Murat C."/>
            <person name="Martin F."/>
            <person name="Kogel K.H."/>
        </authorList>
    </citation>
    <scope>NUCLEOTIDE SEQUENCE [LARGE SCALE GENOMIC DNA]</scope>
    <source>
        <strain evidence="6 7">DSM 11827</strain>
    </source>
</reference>
<dbReference type="PANTHER" id="PTHR21346:SF10">
    <property type="entry name" value="TRANSMEMBRANE PROTEIN"/>
    <property type="match status" value="1"/>
</dbReference>
<dbReference type="Proteomes" id="UP000007148">
    <property type="component" value="Unassembled WGS sequence"/>
</dbReference>
<dbReference type="Pfam" id="PF04930">
    <property type="entry name" value="FUN14"/>
    <property type="match status" value="1"/>
</dbReference>
<dbReference type="STRING" id="1109443.G4TD34"/>
<keyword evidence="5" id="KW-0472">Membrane</keyword>
<evidence type="ECO:0000256" key="3">
    <source>
        <dbReference type="ARBA" id="ARBA00022692"/>
    </source>
</evidence>
<dbReference type="GO" id="GO:0016020">
    <property type="term" value="C:membrane"/>
    <property type="evidence" value="ECO:0007669"/>
    <property type="project" value="UniProtKB-SubCell"/>
</dbReference>
<dbReference type="eggNOG" id="ENOG502S4WM">
    <property type="taxonomic scope" value="Eukaryota"/>
</dbReference>
<comment type="subcellular location">
    <subcellularLocation>
        <location evidence="1">Membrane</location>
    </subcellularLocation>
</comment>
<dbReference type="InterPro" id="IPR007014">
    <property type="entry name" value="FUN14"/>
</dbReference>
<keyword evidence="4" id="KW-1133">Transmembrane helix</keyword>